<dbReference type="SUPFAM" id="SSF48179">
    <property type="entry name" value="6-phosphogluconate dehydrogenase C-terminal domain-like"/>
    <property type="match status" value="1"/>
</dbReference>
<dbReference type="InterPro" id="IPR003099">
    <property type="entry name" value="Prephen_DH"/>
</dbReference>
<dbReference type="PANTHER" id="PTHR21363">
    <property type="entry name" value="PREPHENATE DEHYDROGENASE"/>
    <property type="match status" value="1"/>
</dbReference>
<proteinExistence type="inferred from homology"/>
<evidence type="ECO:0000259" key="3">
    <source>
        <dbReference type="PROSITE" id="PS51176"/>
    </source>
</evidence>
<dbReference type="PROSITE" id="PS51176">
    <property type="entry name" value="PDH_ADH"/>
    <property type="match status" value="1"/>
</dbReference>
<dbReference type="Gene3D" id="3.40.50.720">
    <property type="entry name" value="NAD(P)-binding Rossmann-like Domain"/>
    <property type="match status" value="1"/>
</dbReference>
<dbReference type="SUPFAM" id="SSF51735">
    <property type="entry name" value="NAD(P)-binding Rossmann-fold domains"/>
    <property type="match status" value="1"/>
</dbReference>
<dbReference type="InterPro" id="IPR036291">
    <property type="entry name" value="NAD(P)-bd_dom_sf"/>
</dbReference>
<dbReference type="NCBIfam" id="NF005112">
    <property type="entry name" value="PRK06545.2-4"/>
    <property type="match status" value="1"/>
</dbReference>
<dbReference type="GO" id="GO:0008977">
    <property type="term" value="F:prephenate dehydrogenase (NAD+) activity"/>
    <property type="evidence" value="ECO:0007669"/>
    <property type="project" value="InterPro"/>
</dbReference>
<accession>B0CN33</accession>
<dbReference type="GO" id="GO:0070403">
    <property type="term" value="F:NAD+ binding"/>
    <property type="evidence" value="ECO:0007669"/>
    <property type="project" value="InterPro"/>
</dbReference>
<dbReference type="InterPro" id="IPR008927">
    <property type="entry name" value="6-PGluconate_DH-like_C_sf"/>
</dbReference>
<evidence type="ECO:0000313" key="4">
    <source>
        <dbReference type="EMBL" id="ABI22139.1"/>
    </source>
</evidence>
<protein>
    <submittedName>
        <fullName evidence="4">Prephenate dehydrogenase</fullName>
    </submittedName>
</protein>
<dbReference type="AlphaFoldDB" id="B0CN33"/>
<feature type="domain" description="Prephenate/arogenate dehydrogenase" evidence="3">
    <location>
        <begin position="14"/>
        <end position="305"/>
    </location>
</feature>
<dbReference type="InterPro" id="IPR050812">
    <property type="entry name" value="Preph/Arog_dehydrog"/>
</dbReference>
<sequence>MTSIGNTEDAGSLISVTVIGTGLIGTSIGLALTEYGVRVHLQDVHAESVRIAEARGAGTALAPERQTDLAVIAVPPQSVRTALADAQRRRIARHYTDVASVKAALPAAGADLGWDASRFIGGHPIAGREHPGPGAARSDMFRAKPWILTPSADTSQETIATARRLIGLCGADVVTMQPEAHDRAVAMTSHLPHLVSSLMARLLRSYDHRALELSGSGLRDFTRIAAGDPDLWTDILGSNATAVLGALENLQHDLEMTRRILHALAASPGAAEAAEAPAYRELLRRLLEEGRAGQLLIPQKYGAAGRAYDKLQVLLTDREGELARLLADVSELNVNVEDLWIEDSADSPVGLAVLSVDAGMASMLSDWLAERGWPVLGESMSADPVAGRV</sequence>
<evidence type="ECO:0000256" key="2">
    <source>
        <dbReference type="ARBA" id="ARBA00023002"/>
    </source>
</evidence>
<dbReference type="InterPro" id="IPR046825">
    <property type="entry name" value="PDH_C"/>
</dbReference>
<dbReference type="GO" id="GO:0004665">
    <property type="term" value="F:prephenate dehydrogenase (NADP+) activity"/>
    <property type="evidence" value="ECO:0007669"/>
    <property type="project" value="InterPro"/>
</dbReference>
<dbReference type="Pfam" id="PF02153">
    <property type="entry name" value="PDH_N"/>
    <property type="match status" value="1"/>
</dbReference>
<dbReference type="InterPro" id="IPR046826">
    <property type="entry name" value="PDH_N"/>
</dbReference>
<name>B0CN33_STRLA</name>
<comment type="similarity">
    <text evidence="1">Belongs to the prephenate/arogenate dehydrogenase family.</text>
</comment>
<reference evidence="4" key="1">
    <citation type="journal article" date="2008" name="J. Bacteriol.">
        <title>Characterization of the saframycin A gene cluster from Streptomyces lavendulae NRRL 11002 revealing a nonribosomal peptide synthetase system for assembling the unusual tetrapeptidyl skeleton in an iterative manner.</title>
        <authorList>
            <person name="Li L."/>
            <person name="Deng W."/>
            <person name="Song J."/>
            <person name="Ding W."/>
            <person name="Zhao Q.F."/>
            <person name="Peng C."/>
            <person name="Song W.W."/>
            <person name="Tang G.L."/>
            <person name="Liu W."/>
        </authorList>
    </citation>
    <scope>NUCLEOTIDE SEQUENCE</scope>
    <source>
        <strain evidence="4">NRRL 11002</strain>
    </source>
</reference>
<organism evidence="4">
    <name type="scientific">Streptomyces lavendulae</name>
    <dbReference type="NCBI Taxonomy" id="1914"/>
    <lineage>
        <taxon>Bacteria</taxon>
        <taxon>Bacillati</taxon>
        <taxon>Actinomycetota</taxon>
        <taxon>Actinomycetes</taxon>
        <taxon>Kitasatosporales</taxon>
        <taxon>Streptomycetaceae</taxon>
        <taxon>Streptomyces</taxon>
    </lineage>
</organism>
<gene>
    <name evidence="4" type="primary">sfmO5</name>
</gene>
<evidence type="ECO:0000256" key="1">
    <source>
        <dbReference type="ARBA" id="ARBA00007964"/>
    </source>
</evidence>
<dbReference type="EMBL" id="DQ838002">
    <property type="protein sequence ID" value="ABI22139.1"/>
    <property type="molecule type" value="Genomic_DNA"/>
</dbReference>
<keyword evidence="2" id="KW-0560">Oxidoreductase</keyword>
<dbReference type="PANTHER" id="PTHR21363:SF0">
    <property type="entry name" value="PREPHENATE DEHYDROGENASE [NADP(+)]"/>
    <property type="match status" value="1"/>
</dbReference>
<dbReference type="Gene3D" id="1.10.3660.10">
    <property type="entry name" value="6-phosphogluconate dehydrogenase C-terminal like domain"/>
    <property type="match status" value="1"/>
</dbReference>
<dbReference type="Pfam" id="PF20463">
    <property type="entry name" value="PDH_C"/>
    <property type="match status" value="1"/>
</dbReference>
<dbReference type="GO" id="GO:0006571">
    <property type="term" value="P:tyrosine biosynthetic process"/>
    <property type="evidence" value="ECO:0007669"/>
    <property type="project" value="InterPro"/>
</dbReference>